<dbReference type="EMBL" id="CM000768">
    <property type="protein sequence ID" value="OQU78088.1"/>
    <property type="molecule type" value="Genomic_DNA"/>
</dbReference>
<dbReference type="AlphaFoldDB" id="A0A1Z5R2S6"/>
<evidence type="ECO:0000313" key="1">
    <source>
        <dbReference type="EMBL" id="OQU78088.1"/>
    </source>
</evidence>
<accession>A0A1Z5R2S6</accession>
<protein>
    <submittedName>
        <fullName evidence="1">Uncharacterized protein</fullName>
    </submittedName>
</protein>
<evidence type="ECO:0000313" key="2">
    <source>
        <dbReference type="Proteomes" id="UP000000768"/>
    </source>
</evidence>
<reference evidence="2" key="2">
    <citation type="journal article" date="2018" name="Plant J.">
        <title>The Sorghum bicolor reference genome: improved assembly, gene annotations, a transcriptome atlas, and signatures of genome organization.</title>
        <authorList>
            <person name="McCormick R.F."/>
            <person name="Truong S.K."/>
            <person name="Sreedasyam A."/>
            <person name="Jenkins J."/>
            <person name="Shu S."/>
            <person name="Sims D."/>
            <person name="Kennedy M."/>
            <person name="Amirebrahimi M."/>
            <person name="Weers B.D."/>
            <person name="McKinley B."/>
            <person name="Mattison A."/>
            <person name="Morishige D.T."/>
            <person name="Grimwood J."/>
            <person name="Schmutz J."/>
            <person name="Mullet J.E."/>
        </authorList>
    </citation>
    <scope>NUCLEOTIDE SEQUENCE [LARGE SCALE GENOMIC DNA]</scope>
    <source>
        <strain evidence="2">cv. BTx623</strain>
    </source>
</reference>
<sequence length="66" mass="7008">MVCRLVRPLDVEACSCSLRPCLVHPKIQKRTGPCLLLFSLLPSTGTASANQPTALASDGNQTNLSI</sequence>
<organism evidence="1 2">
    <name type="scientific">Sorghum bicolor</name>
    <name type="common">Sorghum</name>
    <name type="synonym">Sorghum vulgare</name>
    <dbReference type="NCBI Taxonomy" id="4558"/>
    <lineage>
        <taxon>Eukaryota</taxon>
        <taxon>Viridiplantae</taxon>
        <taxon>Streptophyta</taxon>
        <taxon>Embryophyta</taxon>
        <taxon>Tracheophyta</taxon>
        <taxon>Spermatophyta</taxon>
        <taxon>Magnoliopsida</taxon>
        <taxon>Liliopsida</taxon>
        <taxon>Poales</taxon>
        <taxon>Poaceae</taxon>
        <taxon>PACMAD clade</taxon>
        <taxon>Panicoideae</taxon>
        <taxon>Andropogonodae</taxon>
        <taxon>Andropogoneae</taxon>
        <taxon>Sorghinae</taxon>
        <taxon>Sorghum</taxon>
    </lineage>
</organism>
<keyword evidence="2" id="KW-1185">Reference proteome</keyword>
<name>A0A1Z5R2S6_SORBI</name>
<reference evidence="1 2" key="1">
    <citation type="journal article" date="2009" name="Nature">
        <title>The Sorghum bicolor genome and the diversification of grasses.</title>
        <authorList>
            <person name="Paterson A.H."/>
            <person name="Bowers J.E."/>
            <person name="Bruggmann R."/>
            <person name="Dubchak I."/>
            <person name="Grimwood J."/>
            <person name="Gundlach H."/>
            <person name="Haberer G."/>
            <person name="Hellsten U."/>
            <person name="Mitros T."/>
            <person name="Poliakov A."/>
            <person name="Schmutz J."/>
            <person name="Spannagl M."/>
            <person name="Tang H."/>
            <person name="Wang X."/>
            <person name="Wicker T."/>
            <person name="Bharti A.K."/>
            <person name="Chapman J."/>
            <person name="Feltus F.A."/>
            <person name="Gowik U."/>
            <person name="Grigoriev I.V."/>
            <person name="Lyons E."/>
            <person name="Maher C.A."/>
            <person name="Martis M."/>
            <person name="Narechania A."/>
            <person name="Otillar R.P."/>
            <person name="Penning B.W."/>
            <person name="Salamov A.A."/>
            <person name="Wang Y."/>
            <person name="Zhang L."/>
            <person name="Carpita N.C."/>
            <person name="Freeling M."/>
            <person name="Gingle A.R."/>
            <person name="Hash C.T."/>
            <person name="Keller B."/>
            <person name="Klein P."/>
            <person name="Kresovich S."/>
            <person name="McCann M.C."/>
            <person name="Ming R."/>
            <person name="Peterson D.G."/>
            <person name="Mehboob-ur-Rahman"/>
            <person name="Ware D."/>
            <person name="Westhoff P."/>
            <person name="Mayer K.F."/>
            <person name="Messing J."/>
            <person name="Rokhsar D.S."/>
        </authorList>
    </citation>
    <scope>NUCLEOTIDE SEQUENCE [LARGE SCALE GENOMIC DNA]</scope>
    <source>
        <strain evidence="2">cv. BTx623</strain>
    </source>
</reference>
<dbReference type="InParanoid" id="A0A1Z5R2S6"/>
<proteinExistence type="predicted"/>
<gene>
    <name evidence="1" type="ORF">SORBI_3009G152160</name>
</gene>
<dbReference type="Proteomes" id="UP000000768">
    <property type="component" value="Chromosome 9"/>
</dbReference>
<dbReference type="Gramene" id="OQU78088">
    <property type="protein sequence ID" value="OQU78088"/>
    <property type="gene ID" value="SORBI_3009G152160"/>
</dbReference>